<protein>
    <submittedName>
        <fullName evidence="1">Uncharacterized protein</fullName>
    </submittedName>
</protein>
<organism evidence="1 2">
    <name type="scientific">Escherichia coli MS 85-1</name>
    <dbReference type="NCBI Taxonomy" id="679202"/>
    <lineage>
        <taxon>Bacteria</taxon>
        <taxon>Pseudomonadati</taxon>
        <taxon>Pseudomonadota</taxon>
        <taxon>Gammaproteobacteria</taxon>
        <taxon>Enterobacterales</taxon>
        <taxon>Enterobacteriaceae</taxon>
        <taxon>Escherichia</taxon>
    </lineage>
</organism>
<dbReference type="AlphaFoldDB" id="A0AAN3SEB4"/>
<reference evidence="1 2" key="1">
    <citation type="submission" date="2010-09" db="EMBL/GenBank/DDBJ databases">
        <authorList>
            <person name="Weinstock G."/>
            <person name="Sodergren E."/>
            <person name="Clifton S."/>
            <person name="Fulton L."/>
            <person name="Fulton B."/>
            <person name="Courtney L."/>
            <person name="Fronick C."/>
            <person name="Harrison M."/>
            <person name="Strong C."/>
            <person name="Farmer C."/>
            <person name="Delahaunty K."/>
            <person name="Markovic C."/>
            <person name="Hall O."/>
            <person name="Minx P."/>
            <person name="Tomlinson C."/>
            <person name="Mitreva M."/>
            <person name="Hou S."/>
            <person name="Chen J."/>
            <person name="Wollam A."/>
            <person name="Pepin K.H."/>
            <person name="Johnson M."/>
            <person name="Bhonagiri V."/>
            <person name="Zhang X."/>
            <person name="Suruliraj S."/>
            <person name="Warren W."/>
            <person name="Chinwalla A."/>
            <person name="Mardis E.R."/>
            <person name="Wilson R.K."/>
        </authorList>
    </citation>
    <scope>NUCLEOTIDE SEQUENCE [LARGE SCALE GENOMIC DNA]</scope>
    <source>
        <strain evidence="1 2">MS 85-1</strain>
    </source>
</reference>
<sequence>MPDAAYNALSGLHSARVTRALTFSHKGAGIKTIPTLPLENL</sequence>
<evidence type="ECO:0000313" key="1">
    <source>
        <dbReference type="EMBL" id="EFU34718.1"/>
    </source>
</evidence>
<evidence type="ECO:0000313" key="2">
    <source>
        <dbReference type="Proteomes" id="UP000005056"/>
    </source>
</evidence>
<name>A0AAN3SEB4_ECOLX</name>
<dbReference type="Proteomes" id="UP000005056">
    <property type="component" value="Unassembled WGS sequence"/>
</dbReference>
<proteinExistence type="predicted"/>
<gene>
    <name evidence="1" type="ORF">HMPREF9350_03485</name>
</gene>
<dbReference type="EMBL" id="ADWQ01000015">
    <property type="protein sequence ID" value="EFU34718.1"/>
    <property type="molecule type" value="Genomic_DNA"/>
</dbReference>
<accession>A0AAN3SEB4</accession>
<comment type="caution">
    <text evidence="1">The sequence shown here is derived from an EMBL/GenBank/DDBJ whole genome shotgun (WGS) entry which is preliminary data.</text>
</comment>